<dbReference type="HOGENOM" id="CLU_2751142_0_0_7"/>
<dbReference type="Proteomes" id="UP000010808">
    <property type="component" value="Chromosome"/>
</dbReference>
<evidence type="ECO:0000313" key="3">
    <source>
        <dbReference type="EMBL" id="CCO25183.1"/>
    </source>
</evidence>
<sequence>MKKIKIIILCMAVMLALAACGFKHADSAKSSMHNVNQSAQDLKNETQVSKQKTEEIKEQEAQDSTEDYKW</sequence>
<feature type="region of interest" description="Disordered" evidence="1">
    <location>
        <begin position="30"/>
        <end position="70"/>
    </location>
</feature>
<feature type="compositionally biased region" description="Basic and acidic residues" evidence="1">
    <location>
        <begin position="51"/>
        <end position="70"/>
    </location>
</feature>
<organism evidence="3 4">
    <name type="scientific">Maridesulfovibrio hydrothermalis AM13 = DSM 14728</name>
    <dbReference type="NCBI Taxonomy" id="1121451"/>
    <lineage>
        <taxon>Bacteria</taxon>
        <taxon>Pseudomonadati</taxon>
        <taxon>Thermodesulfobacteriota</taxon>
        <taxon>Desulfovibrionia</taxon>
        <taxon>Desulfovibrionales</taxon>
        <taxon>Desulfovibrionaceae</taxon>
        <taxon>Maridesulfovibrio</taxon>
    </lineage>
</organism>
<feature type="chain" id="PRO_5003947850" description="Lipoprotein" evidence="2">
    <location>
        <begin position="26"/>
        <end position="70"/>
    </location>
</feature>
<name>L0REF5_9BACT</name>
<protein>
    <recommendedName>
        <fullName evidence="5">Lipoprotein</fullName>
    </recommendedName>
</protein>
<keyword evidence="2" id="KW-0732">Signal</keyword>
<evidence type="ECO:0000313" key="4">
    <source>
        <dbReference type="Proteomes" id="UP000010808"/>
    </source>
</evidence>
<dbReference type="eggNOG" id="ENOG5031633">
    <property type="taxonomic scope" value="Bacteria"/>
</dbReference>
<gene>
    <name evidence="3" type="ORF">DESAM_22916</name>
</gene>
<keyword evidence="4" id="KW-1185">Reference proteome</keyword>
<accession>L0REF5</accession>
<dbReference type="PATRIC" id="fig|1121451.3.peg.3123"/>
<dbReference type="PROSITE" id="PS51257">
    <property type="entry name" value="PROKAR_LIPOPROTEIN"/>
    <property type="match status" value="1"/>
</dbReference>
<dbReference type="EMBL" id="FO203522">
    <property type="protein sequence ID" value="CCO25183.1"/>
    <property type="molecule type" value="Genomic_DNA"/>
</dbReference>
<evidence type="ECO:0008006" key="5">
    <source>
        <dbReference type="Google" id="ProtNLM"/>
    </source>
</evidence>
<feature type="compositionally biased region" description="Polar residues" evidence="1">
    <location>
        <begin position="30"/>
        <end position="50"/>
    </location>
</feature>
<dbReference type="KEGG" id="dhy:DESAM_22916"/>
<proteinExistence type="predicted"/>
<evidence type="ECO:0000256" key="2">
    <source>
        <dbReference type="SAM" id="SignalP"/>
    </source>
</evidence>
<dbReference type="RefSeq" id="WP_015337781.1">
    <property type="nucleotide sequence ID" value="NC_020055.1"/>
</dbReference>
<dbReference type="AlphaFoldDB" id="L0REF5"/>
<reference evidence="3 4" key="1">
    <citation type="submission" date="2012-10" db="EMBL/GenBank/DDBJ databases">
        <authorList>
            <person name="Genoscope - CEA"/>
        </authorList>
    </citation>
    <scope>NUCLEOTIDE SEQUENCE [LARGE SCALE GENOMIC DNA]</scope>
    <source>
        <strain evidence="4">AM13 / DSM 14728</strain>
    </source>
</reference>
<evidence type="ECO:0000256" key="1">
    <source>
        <dbReference type="SAM" id="MobiDB-lite"/>
    </source>
</evidence>
<dbReference type="STRING" id="1121451.DESAM_22916"/>
<feature type="signal peptide" evidence="2">
    <location>
        <begin position="1"/>
        <end position="25"/>
    </location>
</feature>